<protein>
    <submittedName>
        <fullName evidence="1">Uncharacterized protein</fullName>
    </submittedName>
</protein>
<keyword evidence="2" id="KW-1185">Reference proteome</keyword>
<gene>
    <name evidence="1" type="ORF">C1I98_11080</name>
</gene>
<dbReference type="Proteomes" id="UP000248544">
    <property type="component" value="Unassembled WGS sequence"/>
</dbReference>
<name>A0A2W2GMN9_9ACTN</name>
<evidence type="ECO:0000313" key="2">
    <source>
        <dbReference type="Proteomes" id="UP000248544"/>
    </source>
</evidence>
<dbReference type="AlphaFoldDB" id="A0A2W2GMN9"/>
<comment type="caution">
    <text evidence="1">The sequence shown here is derived from an EMBL/GenBank/DDBJ whole genome shotgun (WGS) entry which is preliminary data.</text>
</comment>
<dbReference type="NCBIfam" id="NF041591">
    <property type="entry name" value="CxxC_VVA0879"/>
    <property type="match status" value="1"/>
</dbReference>
<dbReference type="InterPro" id="IPR048166">
    <property type="entry name" value="VVA0879-like"/>
</dbReference>
<accession>A0A2W2GMN9</accession>
<sequence>MAMSPPAAISASDLLSQQCIGRTLGALKTSASDWKGRGCDWAAFGLLRGPWEVVMEDRKSVWTFPLADAPGSEGGDA</sequence>
<organism evidence="1 2">
    <name type="scientific">Spongiactinospora gelatinilytica</name>
    <dbReference type="NCBI Taxonomy" id="2666298"/>
    <lineage>
        <taxon>Bacteria</taxon>
        <taxon>Bacillati</taxon>
        <taxon>Actinomycetota</taxon>
        <taxon>Actinomycetes</taxon>
        <taxon>Streptosporangiales</taxon>
        <taxon>Streptosporangiaceae</taxon>
        <taxon>Spongiactinospora</taxon>
    </lineage>
</organism>
<reference evidence="1 2" key="1">
    <citation type="submission" date="2018-01" db="EMBL/GenBank/DDBJ databases">
        <title>Draft genome sequence of Sphaerisporangium sp. 7K107.</title>
        <authorList>
            <person name="Sahin N."/>
            <person name="Saygin H."/>
            <person name="Ay H."/>
        </authorList>
    </citation>
    <scope>NUCLEOTIDE SEQUENCE [LARGE SCALE GENOMIC DNA]</scope>
    <source>
        <strain evidence="1 2">7K107</strain>
    </source>
</reference>
<evidence type="ECO:0000313" key="1">
    <source>
        <dbReference type="EMBL" id="PZG49851.1"/>
    </source>
</evidence>
<dbReference type="EMBL" id="POUA01000064">
    <property type="protein sequence ID" value="PZG49851.1"/>
    <property type="molecule type" value="Genomic_DNA"/>
</dbReference>
<proteinExistence type="predicted"/>